<name>A0A4R0RDW0_9APHY</name>
<evidence type="ECO:0000313" key="2">
    <source>
        <dbReference type="Proteomes" id="UP000292702"/>
    </source>
</evidence>
<accession>A0A4R0RDW0</accession>
<dbReference type="AlphaFoldDB" id="A0A4R0RDW0"/>
<organism evidence="1 2">
    <name type="scientific">Steccherinum ochraceum</name>
    <dbReference type="NCBI Taxonomy" id="92696"/>
    <lineage>
        <taxon>Eukaryota</taxon>
        <taxon>Fungi</taxon>
        <taxon>Dikarya</taxon>
        <taxon>Basidiomycota</taxon>
        <taxon>Agaricomycotina</taxon>
        <taxon>Agaricomycetes</taxon>
        <taxon>Polyporales</taxon>
        <taxon>Steccherinaceae</taxon>
        <taxon>Steccherinum</taxon>
    </lineage>
</organism>
<comment type="caution">
    <text evidence="1">The sequence shown here is derived from an EMBL/GenBank/DDBJ whole genome shotgun (WGS) entry which is preliminary data.</text>
</comment>
<reference evidence="1 2" key="1">
    <citation type="submission" date="2018-11" db="EMBL/GenBank/DDBJ databases">
        <title>Genome assembly of Steccherinum ochraceum LE-BIN_3174, the white-rot fungus of the Steccherinaceae family (The Residual Polyporoid clade, Polyporales, Basidiomycota).</title>
        <authorList>
            <person name="Fedorova T.V."/>
            <person name="Glazunova O.A."/>
            <person name="Landesman E.O."/>
            <person name="Moiseenko K.V."/>
            <person name="Psurtseva N.V."/>
            <person name="Savinova O.S."/>
            <person name="Shakhova N.V."/>
            <person name="Tyazhelova T.V."/>
            <person name="Vasina D.V."/>
        </authorList>
    </citation>
    <scope>NUCLEOTIDE SEQUENCE [LARGE SCALE GENOMIC DNA]</scope>
    <source>
        <strain evidence="1 2">LE-BIN_3174</strain>
    </source>
</reference>
<sequence length="117" mass="13115">MTRVNFLLHSSINTLYRLDRVDLSASLKSLDDARTTLASHIRIFFKDGNPGGLHEQFLCFYVPNPPMLANGQLERTAGYPYPSANIADKFDASRPLTDLPKLDDDDYVHVIIAVHPS</sequence>
<dbReference type="EMBL" id="RWJN01000141">
    <property type="protein sequence ID" value="TCD66291.1"/>
    <property type="molecule type" value="Genomic_DNA"/>
</dbReference>
<proteinExistence type="predicted"/>
<dbReference type="Proteomes" id="UP000292702">
    <property type="component" value="Unassembled WGS sequence"/>
</dbReference>
<evidence type="ECO:0000313" key="1">
    <source>
        <dbReference type="EMBL" id="TCD66291.1"/>
    </source>
</evidence>
<gene>
    <name evidence="1" type="ORF">EIP91_001582</name>
</gene>
<keyword evidence="2" id="KW-1185">Reference proteome</keyword>
<protein>
    <submittedName>
        <fullName evidence="1">Uncharacterized protein</fullName>
    </submittedName>
</protein>